<keyword evidence="16 21" id="KW-0675">Receptor</keyword>
<organism evidence="25 26">
    <name type="scientific">Engystomops pustulosus</name>
    <name type="common">Tungara frog</name>
    <name type="synonym">Physalaemus pustulosus</name>
    <dbReference type="NCBI Taxonomy" id="76066"/>
    <lineage>
        <taxon>Eukaryota</taxon>
        <taxon>Metazoa</taxon>
        <taxon>Chordata</taxon>
        <taxon>Craniata</taxon>
        <taxon>Vertebrata</taxon>
        <taxon>Euteleostomi</taxon>
        <taxon>Amphibia</taxon>
        <taxon>Batrachia</taxon>
        <taxon>Anura</taxon>
        <taxon>Neobatrachia</taxon>
        <taxon>Hyloidea</taxon>
        <taxon>Leptodactylidae</taxon>
        <taxon>Leiuperinae</taxon>
        <taxon>Engystomops</taxon>
    </lineage>
</organism>
<protein>
    <recommendedName>
        <fullName evidence="20">Toll-like receptor 4</fullName>
    </recommendedName>
</protein>
<dbReference type="SMART" id="SM00082">
    <property type="entry name" value="LRRCT"/>
    <property type="match status" value="1"/>
</dbReference>
<evidence type="ECO:0000313" key="25">
    <source>
        <dbReference type="EMBL" id="KAG8554178.1"/>
    </source>
</evidence>
<dbReference type="PROSITE" id="PS51450">
    <property type="entry name" value="LRR"/>
    <property type="match status" value="1"/>
</dbReference>
<evidence type="ECO:0000256" key="5">
    <source>
        <dbReference type="ARBA" id="ARBA00022475"/>
    </source>
</evidence>
<keyword evidence="8 22" id="KW-0812">Transmembrane</keyword>
<dbReference type="SUPFAM" id="SSF52200">
    <property type="entry name" value="Toll/Interleukin receptor TIR domain"/>
    <property type="match status" value="1"/>
</dbReference>
<keyword evidence="18 21" id="KW-0395">Inflammatory response</keyword>
<dbReference type="Gene3D" id="3.40.50.10140">
    <property type="entry name" value="Toll/interleukin-1 receptor homology (TIR) domain"/>
    <property type="match status" value="1"/>
</dbReference>
<evidence type="ECO:0000256" key="4">
    <source>
        <dbReference type="ARBA" id="ARBA00009634"/>
    </source>
</evidence>
<dbReference type="InterPro" id="IPR032675">
    <property type="entry name" value="LRR_dom_sf"/>
</dbReference>
<evidence type="ECO:0000256" key="21">
    <source>
        <dbReference type="PIRNR" id="PIRNR037595"/>
    </source>
</evidence>
<dbReference type="GO" id="GO:0045087">
    <property type="term" value="P:innate immune response"/>
    <property type="evidence" value="ECO:0007669"/>
    <property type="project" value="UniProtKB-UniRule"/>
</dbReference>
<evidence type="ECO:0000259" key="24">
    <source>
        <dbReference type="PROSITE" id="PS50104"/>
    </source>
</evidence>
<keyword evidence="9 23" id="KW-0732">Signal</keyword>
<evidence type="ECO:0000256" key="22">
    <source>
        <dbReference type="SAM" id="Phobius"/>
    </source>
</evidence>
<keyword evidence="7" id="KW-0433">Leucine-rich repeat</keyword>
<evidence type="ECO:0000256" key="1">
    <source>
        <dbReference type="ARBA" id="ARBA00004251"/>
    </source>
</evidence>
<keyword evidence="17" id="KW-0325">Glycoprotein</keyword>
<dbReference type="PANTHER" id="PTHR24365:SF521">
    <property type="entry name" value="TOLL-LIKE RECEPTOR 4"/>
    <property type="match status" value="1"/>
</dbReference>
<dbReference type="InterPro" id="IPR017241">
    <property type="entry name" value="Toll-like_receptor"/>
</dbReference>
<evidence type="ECO:0000256" key="17">
    <source>
        <dbReference type="ARBA" id="ARBA00023180"/>
    </source>
</evidence>
<dbReference type="SMART" id="SM00369">
    <property type="entry name" value="LRR_TYP"/>
    <property type="match status" value="10"/>
</dbReference>
<keyword evidence="6 21" id="KW-0399">Innate immunity</keyword>
<dbReference type="FunFam" id="3.40.50.10140:FF:000006">
    <property type="entry name" value="Toll-like receptor 4"/>
    <property type="match status" value="1"/>
</dbReference>
<evidence type="ECO:0000256" key="16">
    <source>
        <dbReference type="ARBA" id="ARBA00023170"/>
    </source>
</evidence>
<keyword evidence="5" id="KW-1003">Cell membrane</keyword>
<comment type="subcellular location">
    <subcellularLocation>
        <location evidence="1">Cell membrane</location>
        <topology evidence="1">Single-pass type I membrane protein</topology>
    </subcellularLocation>
    <subcellularLocation>
        <location evidence="3">Cell projection</location>
        <location evidence="3">Ruffle</location>
    </subcellularLocation>
    <subcellularLocation>
        <location evidence="2">Early endosome</location>
    </subcellularLocation>
</comment>
<dbReference type="Pfam" id="PF13855">
    <property type="entry name" value="LRR_8"/>
    <property type="match status" value="1"/>
</dbReference>
<evidence type="ECO:0000256" key="20">
    <source>
        <dbReference type="ARBA" id="ARBA00040109"/>
    </source>
</evidence>
<dbReference type="AlphaFoldDB" id="A0AAV7A1Q6"/>
<dbReference type="PANTHER" id="PTHR24365">
    <property type="entry name" value="TOLL-LIKE RECEPTOR"/>
    <property type="match status" value="1"/>
</dbReference>
<feature type="chain" id="PRO_5044715515" description="Toll-like receptor 4" evidence="23">
    <location>
        <begin position="21"/>
        <end position="774"/>
    </location>
</feature>
<dbReference type="InterPro" id="IPR001611">
    <property type="entry name" value="Leu-rich_rpt"/>
</dbReference>
<evidence type="ECO:0000256" key="3">
    <source>
        <dbReference type="ARBA" id="ARBA00004466"/>
    </source>
</evidence>
<dbReference type="InterPro" id="IPR000157">
    <property type="entry name" value="TIR_dom"/>
</dbReference>
<comment type="caution">
    <text evidence="25">The sequence shown here is derived from an EMBL/GenBank/DDBJ whole genome shotgun (WGS) entry which is preliminary data.</text>
</comment>
<keyword evidence="26" id="KW-1185">Reference proteome</keyword>
<dbReference type="Pfam" id="PF01582">
    <property type="entry name" value="TIR"/>
    <property type="match status" value="1"/>
</dbReference>
<dbReference type="Proteomes" id="UP000824782">
    <property type="component" value="Unassembled WGS sequence"/>
</dbReference>
<evidence type="ECO:0000256" key="12">
    <source>
        <dbReference type="ARBA" id="ARBA00022843"/>
    </source>
</evidence>
<dbReference type="GO" id="GO:0002755">
    <property type="term" value="P:MyD88-dependent toll-like receptor signaling pathway"/>
    <property type="evidence" value="ECO:0007669"/>
    <property type="project" value="TreeGrafter"/>
</dbReference>
<feature type="signal peptide" evidence="23">
    <location>
        <begin position="1"/>
        <end position="20"/>
    </location>
</feature>
<dbReference type="EMBL" id="WNYA01000010">
    <property type="protein sequence ID" value="KAG8554179.1"/>
    <property type="molecule type" value="Genomic_DNA"/>
</dbReference>
<dbReference type="InterPro" id="IPR003591">
    <property type="entry name" value="Leu-rich_rpt_typical-subtyp"/>
</dbReference>
<evidence type="ECO:0000256" key="15">
    <source>
        <dbReference type="ARBA" id="ARBA00023136"/>
    </source>
</evidence>
<evidence type="ECO:0000256" key="11">
    <source>
        <dbReference type="ARBA" id="ARBA00022753"/>
    </source>
</evidence>
<evidence type="ECO:0000256" key="9">
    <source>
        <dbReference type="ARBA" id="ARBA00022729"/>
    </source>
</evidence>
<evidence type="ECO:0000256" key="10">
    <source>
        <dbReference type="ARBA" id="ARBA00022737"/>
    </source>
</evidence>
<dbReference type="SMART" id="SM00255">
    <property type="entry name" value="TIR"/>
    <property type="match status" value="1"/>
</dbReference>
<proteinExistence type="inferred from homology"/>
<dbReference type="PROSITE" id="PS50104">
    <property type="entry name" value="TIR"/>
    <property type="match status" value="1"/>
</dbReference>
<evidence type="ECO:0000256" key="8">
    <source>
        <dbReference type="ARBA" id="ARBA00022692"/>
    </source>
</evidence>
<dbReference type="GO" id="GO:0004888">
    <property type="term" value="F:transmembrane signaling receptor activity"/>
    <property type="evidence" value="ECO:0007669"/>
    <property type="project" value="InterPro"/>
</dbReference>
<dbReference type="GO" id="GO:0006954">
    <property type="term" value="P:inflammatory response"/>
    <property type="evidence" value="ECO:0007669"/>
    <property type="project" value="UniProtKB-UniRule"/>
</dbReference>
<feature type="transmembrane region" description="Helical" evidence="22">
    <location>
        <begin position="555"/>
        <end position="578"/>
    </location>
</feature>
<dbReference type="PIRSF" id="PIRSF037595">
    <property type="entry name" value="Toll-like_receptor"/>
    <property type="match status" value="1"/>
</dbReference>
<keyword evidence="15 22" id="KW-0472">Membrane</keyword>
<dbReference type="GO" id="GO:0050829">
    <property type="term" value="P:defense response to Gram-negative bacterium"/>
    <property type="evidence" value="ECO:0007669"/>
    <property type="project" value="TreeGrafter"/>
</dbReference>
<keyword evidence="13 21" id="KW-0391">Immunity</keyword>
<dbReference type="GO" id="GO:0034142">
    <property type="term" value="P:toll-like receptor 4 signaling pathway"/>
    <property type="evidence" value="ECO:0007669"/>
    <property type="project" value="TreeGrafter"/>
</dbReference>
<evidence type="ECO:0000313" key="26">
    <source>
        <dbReference type="Proteomes" id="UP000824782"/>
    </source>
</evidence>
<keyword evidence="19" id="KW-0966">Cell projection</keyword>
<evidence type="ECO:0000256" key="23">
    <source>
        <dbReference type="SAM" id="SignalP"/>
    </source>
</evidence>
<accession>A0AAV7A1Q6</accession>
<dbReference type="SUPFAM" id="SSF52058">
    <property type="entry name" value="L domain-like"/>
    <property type="match status" value="2"/>
</dbReference>
<dbReference type="InterPro" id="IPR035897">
    <property type="entry name" value="Toll_tir_struct_dom_sf"/>
</dbReference>
<evidence type="ECO:0000256" key="7">
    <source>
        <dbReference type="ARBA" id="ARBA00022614"/>
    </source>
</evidence>
<keyword evidence="10" id="KW-0677">Repeat</keyword>
<comment type="similarity">
    <text evidence="4 21">Belongs to the Toll-like receptor family.</text>
</comment>
<evidence type="ECO:0000256" key="18">
    <source>
        <dbReference type="ARBA" id="ARBA00023198"/>
    </source>
</evidence>
<keyword evidence="11" id="KW-0967">Endosome</keyword>
<name>A0AAV7A1Q6_ENGPU</name>
<dbReference type="GO" id="GO:0005769">
    <property type="term" value="C:early endosome"/>
    <property type="evidence" value="ECO:0007669"/>
    <property type="project" value="UniProtKB-SubCell"/>
</dbReference>
<feature type="domain" description="TIR" evidence="24">
    <location>
        <begin position="599"/>
        <end position="742"/>
    </location>
</feature>
<keyword evidence="12" id="KW-0832">Ubl conjugation</keyword>
<evidence type="ECO:0000256" key="6">
    <source>
        <dbReference type="ARBA" id="ARBA00022588"/>
    </source>
</evidence>
<dbReference type="GO" id="GO:0001726">
    <property type="term" value="C:ruffle"/>
    <property type="evidence" value="ECO:0007669"/>
    <property type="project" value="UniProtKB-SubCell"/>
</dbReference>
<dbReference type="GO" id="GO:0005886">
    <property type="term" value="C:plasma membrane"/>
    <property type="evidence" value="ECO:0007669"/>
    <property type="project" value="UniProtKB-SubCell"/>
</dbReference>
<dbReference type="GO" id="GO:0001530">
    <property type="term" value="F:lipopolysaccharide binding"/>
    <property type="evidence" value="ECO:0007669"/>
    <property type="project" value="TreeGrafter"/>
</dbReference>
<reference evidence="25" key="1">
    <citation type="thesis" date="2020" institute="ProQuest LLC" country="789 East Eisenhower Parkway, Ann Arbor, MI, USA">
        <title>Comparative Genomics and Chromosome Evolution.</title>
        <authorList>
            <person name="Mudd A.B."/>
        </authorList>
    </citation>
    <scope>NUCLEOTIDE SEQUENCE</scope>
    <source>
        <strain evidence="25">237g6f4</strain>
        <tissue evidence="25">Blood</tissue>
    </source>
</reference>
<sequence length="774" mass="88727">MDHRWIFLLSLWCVFDSAGSCCVEELPPVSINCYKCNLSVAPMDLPKHTTRLDLSFNPLKSLSRNHFLQMSKLELLDLTRCSISLIEDHAFFGLEHLHTLILTGNPIERWSSSTFSGLESLQRLVVVETSLTSLSNLPVMQLPLLKELNVAKNLLKSLFLPIYLSSLHILDLRANQIANIKEDDLDNLRNTKLSNLSLILSQNPLTNIVPGSFRSISLHMLHLKGCFSSANVMESNLKAMSGLFVEKLVIGHYRNYLKTIDLKSERVEGLCNMNIEELTITGMHFSQNTFHEYPIEVPNLEFLDLSRNVLNIDKCCLQISDGISNLLHLNLSYNRQVVLYSVFLNLSHLQSLDFSHTELTNVGVYPIFVLMDKLIYLDLSNTKSHFSIQCSFCGLYSLQVLKVSHSVFETNILASVFKDLKELRLLDMSSCGLIYIPVETFASLKLLQKLDLSNNKLLELQGSVLNPLNDLTILNVSSNSFPSLSSETTQFISQNLSEVDLSNNPFDCSCNQMPFLLWVYEQSNRRLRFSNSLKCQTPEYLQGTQLSEVNLICNLTIYVCFGVFVVITAIAGGMFYCYKQKYFHLCYLLQTHNNHNVEKEYDAFVIHSSLDEEWVKEHLVPKLEDGAPRFQLCLHYRDFIPGIPITTNIVNEGIRRSRKALIIVSQNFIESKWCSFEFEMVMSWQFLESQCGIIVILLEAVNMAHLKHMLGLNKYLRKNTYLKWVDGYVERKVFWRRLREALQKGDESKLCAPQLDNNNGDVCEEQNEHNRMKL</sequence>
<dbReference type="EMBL" id="WNYA01000010">
    <property type="protein sequence ID" value="KAG8554178.1"/>
    <property type="molecule type" value="Genomic_DNA"/>
</dbReference>
<dbReference type="GO" id="GO:0046696">
    <property type="term" value="C:lipopolysaccharide receptor complex"/>
    <property type="evidence" value="ECO:0007669"/>
    <property type="project" value="TreeGrafter"/>
</dbReference>
<evidence type="ECO:0000256" key="2">
    <source>
        <dbReference type="ARBA" id="ARBA00004412"/>
    </source>
</evidence>
<dbReference type="Gene3D" id="3.80.10.10">
    <property type="entry name" value="Ribonuclease Inhibitor"/>
    <property type="match status" value="2"/>
</dbReference>
<evidence type="ECO:0000256" key="13">
    <source>
        <dbReference type="ARBA" id="ARBA00022859"/>
    </source>
</evidence>
<evidence type="ECO:0000256" key="19">
    <source>
        <dbReference type="ARBA" id="ARBA00023273"/>
    </source>
</evidence>
<dbReference type="InterPro" id="IPR000483">
    <property type="entry name" value="Cys-rich_flank_reg_C"/>
</dbReference>
<gene>
    <name evidence="25" type="ORF">GDO81_003702</name>
</gene>
<dbReference type="GO" id="GO:0001875">
    <property type="term" value="F:lipopolysaccharide immune receptor activity"/>
    <property type="evidence" value="ECO:0007669"/>
    <property type="project" value="TreeGrafter"/>
</dbReference>
<keyword evidence="14 22" id="KW-1133">Transmembrane helix</keyword>
<evidence type="ECO:0000256" key="14">
    <source>
        <dbReference type="ARBA" id="ARBA00022989"/>
    </source>
</evidence>
<dbReference type="GO" id="GO:0032497">
    <property type="term" value="P:detection of lipopolysaccharide"/>
    <property type="evidence" value="ECO:0007669"/>
    <property type="project" value="TreeGrafter"/>
</dbReference>